<feature type="compositionally biased region" description="Polar residues" evidence="1">
    <location>
        <begin position="8"/>
        <end position="22"/>
    </location>
</feature>
<gene>
    <name evidence="2" type="ORF">BC936DRAFT_147840</name>
</gene>
<dbReference type="EMBL" id="RBNI01006880">
    <property type="protein sequence ID" value="RUP45703.1"/>
    <property type="molecule type" value="Genomic_DNA"/>
</dbReference>
<dbReference type="Proteomes" id="UP000268093">
    <property type="component" value="Unassembled WGS sequence"/>
</dbReference>
<sequence length="499" mass="55259">MDRRTLHVPTTAQRVSPISPTRTLLDRPHTACSAGTGSEQSGSPHSSLTSSGRDSTTAVKAVLAPQVFGRWKDAALSTPLDQSLVKSEEDWWRVPNTDEERESYSGVRSYNSNIKISVTTERETSSWQASHAENDDEAPLSILREAPVDLLDSNEEECSPRIVVFRVKGGVVRQRQKRSKEFSNGNRSTCSKAAKIAVDLAPLSATSAFLSIPSSDVSPVDLQTSFCHTDSELQDTEVSSTDNNEESNFNSSKIDVLLLMRFNRHNRSNVLYGLVRWRLGEVGNRMIKFQAAARAYLLRTKPLRREPIPKEPISPSPFSGLLKRRGPEADNDRVLQLERRMDQEIKSREAMKDCFEEVVDEMRASKSAEERRLREELEQTIVQDHPSGGMSARSSQENSIHPSSNKRAPIKVSVTGPPPSRSPLPDPSDRLVAKSNAHKVVSDQTKVTTAGSPSSILVSGRASLREDQRTIFAPEKATTNVRSGKSVAVRKEPKPLNNK</sequence>
<keyword evidence="3" id="KW-1185">Reference proteome</keyword>
<feature type="region of interest" description="Disordered" evidence="1">
    <location>
        <begin position="379"/>
        <end position="431"/>
    </location>
</feature>
<evidence type="ECO:0000313" key="2">
    <source>
        <dbReference type="EMBL" id="RUP45703.1"/>
    </source>
</evidence>
<feature type="region of interest" description="Disordered" evidence="1">
    <location>
        <begin position="1"/>
        <end position="55"/>
    </location>
</feature>
<name>A0A433D4J4_9FUNG</name>
<reference evidence="2 3" key="1">
    <citation type="journal article" date="2018" name="New Phytol.">
        <title>Phylogenomics of Endogonaceae and evolution of mycorrhizas within Mucoromycota.</title>
        <authorList>
            <person name="Chang Y."/>
            <person name="Desiro A."/>
            <person name="Na H."/>
            <person name="Sandor L."/>
            <person name="Lipzen A."/>
            <person name="Clum A."/>
            <person name="Barry K."/>
            <person name="Grigoriev I.V."/>
            <person name="Martin F.M."/>
            <person name="Stajich J.E."/>
            <person name="Smith M.E."/>
            <person name="Bonito G."/>
            <person name="Spatafora J.W."/>
        </authorList>
    </citation>
    <scope>NUCLEOTIDE SEQUENCE [LARGE SCALE GENOMIC DNA]</scope>
    <source>
        <strain evidence="2 3">GMNB39</strain>
    </source>
</reference>
<feature type="compositionally biased region" description="Polar residues" evidence="1">
    <location>
        <begin position="392"/>
        <end position="406"/>
    </location>
</feature>
<organism evidence="2 3">
    <name type="scientific">Jimgerdemannia flammicorona</name>
    <dbReference type="NCBI Taxonomy" id="994334"/>
    <lineage>
        <taxon>Eukaryota</taxon>
        <taxon>Fungi</taxon>
        <taxon>Fungi incertae sedis</taxon>
        <taxon>Mucoromycota</taxon>
        <taxon>Mucoromycotina</taxon>
        <taxon>Endogonomycetes</taxon>
        <taxon>Endogonales</taxon>
        <taxon>Endogonaceae</taxon>
        <taxon>Jimgerdemannia</taxon>
    </lineage>
</organism>
<evidence type="ECO:0000313" key="3">
    <source>
        <dbReference type="Proteomes" id="UP000268093"/>
    </source>
</evidence>
<feature type="compositionally biased region" description="Pro residues" evidence="1">
    <location>
        <begin position="416"/>
        <end position="426"/>
    </location>
</feature>
<feature type="region of interest" description="Disordered" evidence="1">
    <location>
        <begin position="471"/>
        <end position="499"/>
    </location>
</feature>
<feature type="region of interest" description="Disordered" evidence="1">
    <location>
        <begin position="307"/>
        <end position="330"/>
    </location>
</feature>
<feature type="compositionally biased region" description="Low complexity" evidence="1">
    <location>
        <begin position="41"/>
        <end position="51"/>
    </location>
</feature>
<evidence type="ECO:0000256" key="1">
    <source>
        <dbReference type="SAM" id="MobiDB-lite"/>
    </source>
</evidence>
<accession>A0A433D4J4</accession>
<proteinExistence type="predicted"/>
<dbReference type="AlphaFoldDB" id="A0A433D4J4"/>
<feature type="compositionally biased region" description="Basic and acidic residues" evidence="1">
    <location>
        <begin position="489"/>
        <end position="499"/>
    </location>
</feature>
<protein>
    <submittedName>
        <fullName evidence="2">Uncharacterized protein</fullName>
    </submittedName>
</protein>
<comment type="caution">
    <text evidence="2">The sequence shown here is derived from an EMBL/GenBank/DDBJ whole genome shotgun (WGS) entry which is preliminary data.</text>
</comment>